<feature type="compositionally biased region" description="Acidic residues" evidence="1">
    <location>
        <begin position="97"/>
        <end position="108"/>
    </location>
</feature>
<dbReference type="EMBL" id="JBBPBM010000001">
    <property type="protein sequence ID" value="KAK8599993.1"/>
    <property type="molecule type" value="Genomic_DNA"/>
</dbReference>
<gene>
    <name evidence="2" type="ORF">V6N12_049855</name>
</gene>
<feature type="region of interest" description="Disordered" evidence="1">
    <location>
        <begin position="97"/>
        <end position="123"/>
    </location>
</feature>
<sequence length="123" mass="12569">MEAEPTKVTKVWSAKVVAESDSGSSSGLVATAAPSVTNVNVVSAICSSVAPPVLVEGTVVPMLNVENVMPATDVPNGDVASPAVLNEKDVALVDTSTVEDDASMDDIEFPPLQSVSKGAEEEK</sequence>
<evidence type="ECO:0000313" key="3">
    <source>
        <dbReference type="Proteomes" id="UP001472677"/>
    </source>
</evidence>
<organism evidence="2 3">
    <name type="scientific">Hibiscus sabdariffa</name>
    <name type="common">roselle</name>
    <dbReference type="NCBI Taxonomy" id="183260"/>
    <lineage>
        <taxon>Eukaryota</taxon>
        <taxon>Viridiplantae</taxon>
        <taxon>Streptophyta</taxon>
        <taxon>Embryophyta</taxon>
        <taxon>Tracheophyta</taxon>
        <taxon>Spermatophyta</taxon>
        <taxon>Magnoliopsida</taxon>
        <taxon>eudicotyledons</taxon>
        <taxon>Gunneridae</taxon>
        <taxon>Pentapetalae</taxon>
        <taxon>rosids</taxon>
        <taxon>malvids</taxon>
        <taxon>Malvales</taxon>
        <taxon>Malvaceae</taxon>
        <taxon>Malvoideae</taxon>
        <taxon>Hibiscus</taxon>
    </lineage>
</organism>
<evidence type="ECO:0000256" key="1">
    <source>
        <dbReference type="SAM" id="MobiDB-lite"/>
    </source>
</evidence>
<proteinExistence type="predicted"/>
<evidence type="ECO:0000313" key="2">
    <source>
        <dbReference type="EMBL" id="KAK8599993.1"/>
    </source>
</evidence>
<accession>A0ABR2GAQ8</accession>
<protein>
    <submittedName>
        <fullName evidence="2">Uncharacterized protein</fullName>
    </submittedName>
</protein>
<reference evidence="2 3" key="1">
    <citation type="journal article" date="2024" name="G3 (Bethesda)">
        <title>Genome assembly of Hibiscus sabdariffa L. provides insights into metabolisms of medicinal natural products.</title>
        <authorList>
            <person name="Kim T."/>
        </authorList>
    </citation>
    <scope>NUCLEOTIDE SEQUENCE [LARGE SCALE GENOMIC DNA]</scope>
    <source>
        <strain evidence="2">TK-2024</strain>
        <tissue evidence="2">Old leaves</tissue>
    </source>
</reference>
<name>A0ABR2GAQ8_9ROSI</name>
<comment type="caution">
    <text evidence="2">The sequence shown here is derived from an EMBL/GenBank/DDBJ whole genome shotgun (WGS) entry which is preliminary data.</text>
</comment>
<keyword evidence="3" id="KW-1185">Reference proteome</keyword>
<dbReference type="Proteomes" id="UP001472677">
    <property type="component" value="Unassembled WGS sequence"/>
</dbReference>